<feature type="region of interest" description="Disordered" evidence="7">
    <location>
        <begin position="59"/>
        <end position="79"/>
    </location>
</feature>
<dbReference type="InterPro" id="IPR036213">
    <property type="entry name" value="Calpain_III_sf"/>
</dbReference>
<dbReference type="Pfam" id="PF01067">
    <property type="entry name" value="Calpain_III"/>
    <property type="match status" value="2"/>
</dbReference>
<evidence type="ECO:0000313" key="10">
    <source>
        <dbReference type="EMBL" id="GFS03956.1"/>
    </source>
</evidence>
<keyword evidence="8" id="KW-0732">Signal</keyword>
<dbReference type="GO" id="GO:0004198">
    <property type="term" value="F:calcium-dependent cysteine-type endopeptidase activity"/>
    <property type="evidence" value="ECO:0007669"/>
    <property type="project" value="InterPro"/>
</dbReference>
<keyword evidence="4" id="KW-0788">Thiol protease</keyword>
<dbReference type="PANTHER" id="PTHR10183:SF379">
    <property type="entry name" value="CALPAIN-5"/>
    <property type="match status" value="1"/>
</dbReference>
<dbReference type="SMART" id="SM00720">
    <property type="entry name" value="calpain_III"/>
    <property type="match status" value="1"/>
</dbReference>
<proteinExistence type="inferred from homology"/>
<sequence>MSTVMLFSFNILLKYSCFQDEYDDYYGLVGGHAYSLVGVAQVGNSKLLRVRNPWGHGEWKGPWSDGSEEWASAPDSSIKSPNKDDGEFFVSLEDFLTYFSQTTICSLTPDFDRDGSADSLNHILNVYGEWAGKMAAGFHKLLQNPRFCFTISEQGLVDEGYIPLVVQLIQQSEKRKTDNISIRCDVFRVLGDSINPHRRCMALEIQGKKNNVYAPEMQSSFRHKLKPGSYVVVPSTVEEGQEKAFLLRLFTSAPLLNVRPISQDVDVVSCEHEDSFEANGKIHELTFERTLFGEFVANKNAGGQVSHRESYHLNPQYQITIPDKGEKVPLVVHIMQTCKEPQYPVGFRLFQMDQGVKLPVDIVYLYDHYQDSPADITGSQSKFMISWDVDVRYMLPPGRYIGVVHLDEPNTEKAFAIVFKSTEHIKIK</sequence>
<evidence type="ECO:0000256" key="1">
    <source>
        <dbReference type="ARBA" id="ARBA00007623"/>
    </source>
</evidence>
<feature type="signal peptide" evidence="8">
    <location>
        <begin position="1"/>
        <end position="19"/>
    </location>
</feature>
<evidence type="ECO:0000256" key="5">
    <source>
        <dbReference type="PIRSR" id="PIRSR622684-1"/>
    </source>
</evidence>
<dbReference type="InterPro" id="IPR038765">
    <property type="entry name" value="Papain-like_cys_pep_sf"/>
</dbReference>
<evidence type="ECO:0000256" key="2">
    <source>
        <dbReference type="ARBA" id="ARBA00022670"/>
    </source>
</evidence>
<dbReference type="PANTHER" id="PTHR10183">
    <property type="entry name" value="CALPAIN"/>
    <property type="match status" value="1"/>
</dbReference>
<dbReference type="InterPro" id="IPR001300">
    <property type="entry name" value="Peptidase_C2_calpain_cat"/>
</dbReference>
<evidence type="ECO:0000313" key="11">
    <source>
        <dbReference type="Proteomes" id="UP000762676"/>
    </source>
</evidence>
<reference evidence="10 11" key="1">
    <citation type="journal article" date="2021" name="Elife">
        <title>Chloroplast acquisition without the gene transfer in kleptoplastic sea slugs, Plakobranchus ocellatus.</title>
        <authorList>
            <person name="Maeda T."/>
            <person name="Takahashi S."/>
            <person name="Yoshida T."/>
            <person name="Shimamura S."/>
            <person name="Takaki Y."/>
            <person name="Nagai Y."/>
            <person name="Toyoda A."/>
            <person name="Suzuki Y."/>
            <person name="Arimoto A."/>
            <person name="Ishii H."/>
            <person name="Satoh N."/>
            <person name="Nishiyama T."/>
            <person name="Hasebe M."/>
            <person name="Maruyama T."/>
            <person name="Minagawa J."/>
            <person name="Obokata J."/>
            <person name="Shigenobu S."/>
        </authorList>
    </citation>
    <scope>NUCLEOTIDE SEQUENCE [LARGE SCALE GENOMIC DNA]</scope>
</reference>
<dbReference type="SUPFAM" id="SSF54001">
    <property type="entry name" value="Cysteine proteinases"/>
    <property type="match status" value="1"/>
</dbReference>
<comment type="caution">
    <text evidence="6">Lacks conserved residue(s) required for the propagation of feature annotation.</text>
</comment>
<dbReference type="Gene3D" id="2.60.120.380">
    <property type="match status" value="2"/>
</dbReference>
<evidence type="ECO:0000256" key="7">
    <source>
        <dbReference type="SAM" id="MobiDB-lite"/>
    </source>
</evidence>
<dbReference type="PROSITE" id="PS50203">
    <property type="entry name" value="CALPAIN_CAT"/>
    <property type="match status" value="1"/>
</dbReference>
<evidence type="ECO:0000256" key="4">
    <source>
        <dbReference type="ARBA" id="ARBA00022807"/>
    </source>
</evidence>
<dbReference type="EMBL" id="BMAT01005992">
    <property type="protein sequence ID" value="GFS03956.1"/>
    <property type="molecule type" value="Genomic_DNA"/>
</dbReference>
<keyword evidence="3" id="KW-0378">Hydrolase</keyword>
<comment type="caution">
    <text evidence="10">The sequence shown here is derived from an EMBL/GenBank/DDBJ whole genome shotgun (WGS) entry which is preliminary data.</text>
</comment>
<feature type="domain" description="Calpain catalytic" evidence="9">
    <location>
        <begin position="27"/>
        <end position="108"/>
    </location>
</feature>
<protein>
    <submittedName>
        <fullName evidence="10">Calpain-9</fullName>
    </submittedName>
</protein>
<dbReference type="Gene3D" id="3.90.70.10">
    <property type="entry name" value="Cysteine proteinases"/>
    <property type="match status" value="1"/>
</dbReference>
<feature type="active site" evidence="5">
    <location>
        <position position="52"/>
    </location>
</feature>
<keyword evidence="11" id="KW-1185">Reference proteome</keyword>
<name>A0AAV4I4L5_9GAST</name>
<accession>A0AAV4I4L5</accession>
<evidence type="ECO:0000256" key="3">
    <source>
        <dbReference type="ARBA" id="ARBA00022801"/>
    </source>
</evidence>
<feature type="active site" evidence="5">
    <location>
        <position position="32"/>
    </location>
</feature>
<dbReference type="Pfam" id="PF00648">
    <property type="entry name" value="Peptidase_C2"/>
    <property type="match status" value="1"/>
</dbReference>
<gene>
    <name evidence="10" type="ORF">ElyMa_002901100</name>
</gene>
<dbReference type="AlphaFoldDB" id="A0AAV4I4L5"/>
<keyword evidence="2" id="KW-0645">Protease</keyword>
<dbReference type="InterPro" id="IPR022684">
    <property type="entry name" value="Calpain_cysteine_protease"/>
</dbReference>
<dbReference type="SUPFAM" id="SSF49758">
    <property type="entry name" value="Calpain large subunit, middle domain (domain III)"/>
    <property type="match status" value="2"/>
</dbReference>
<evidence type="ECO:0000259" key="9">
    <source>
        <dbReference type="PROSITE" id="PS50203"/>
    </source>
</evidence>
<comment type="similarity">
    <text evidence="1">Belongs to the peptidase C2 family.</text>
</comment>
<dbReference type="GO" id="GO:0006508">
    <property type="term" value="P:proteolysis"/>
    <property type="evidence" value="ECO:0007669"/>
    <property type="project" value="UniProtKB-KW"/>
</dbReference>
<evidence type="ECO:0000256" key="6">
    <source>
        <dbReference type="PROSITE-ProRule" id="PRU00239"/>
    </source>
</evidence>
<dbReference type="PRINTS" id="PR00704">
    <property type="entry name" value="CALPAIN"/>
</dbReference>
<organism evidence="10 11">
    <name type="scientific">Elysia marginata</name>
    <dbReference type="NCBI Taxonomy" id="1093978"/>
    <lineage>
        <taxon>Eukaryota</taxon>
        <taxon>Metazoa</taxon>
        <taxon>Spiralia</taxon>
        <taxon>Lophotrochozoa</taxon>
        <taxon>Mollusca</taxon>
        <taxon>Gastropoda</taxon>
        <taxon>Heterobranchia</taxon>
        <taxon>Euthyneura</taxon>
        <taxon>Panpulmonata</taxon>
        <taxon>Sacoglossa</taxon>
        <taxon>Placobranchoidea</taxon>
        <taxon>Plakobranchidae</taxon>
        <taxon>Elysia</taxon>
    </lineage>
</organism>
<feature type="chain" id="PRO_5043640915" evidence="8">
    <location>
        <begin position="20"/>
        <end position="428"/>
    </location>
</feature>
<dbReference type="InterPro" id="IPR022683">
    <property type="entry name" value="Calpain_III"/>
</dbReference>
<dbReference type="Proteomes" id="UP000762676">
    <property type="component" value="Unassembled WGS sequence"/>
</dbReference>
<evidence type="ECO:0000256" key="8">
    <source>
        <dbReference type="SAM" id="SignalP"/>
    </source>
</evidence>
<dbReference type="InterPro" id="IPR022682">
    <property type="entry name" value="Calpain_domain_III"/>
</dbReference>